<dbReference type="AlphaFoldDB" id="A0A1L0BID5"/>
<evidence type="ECO:0000313" key="3">
    <source>
        <dbReference type="EMBL" id="SGZ51958.1"/>
    </source>
</evidence>
<keyword evidence="5" id="KW-1185">Reference proteome</keyword>
<dbReference type="EMBL" id="LT635757">
    <property type="protein sequence ID" value="SGZ49978.1"/>
    <property type="molecule type" value="Genomic_DNA"/>
</dbReference>
<keyword evidence="1" id="KW-0812">Transmembrane</keyword>
<dbReference type="OrthoDB" id="18139at2759"/>
<feature type="non-terminal residue" evidence="2">
    <location>
        <position position="192"/>
    </location>
</feature>
<evidence type="ECO:0000313" key="4">
    <source>
        <dbReference type="Proteomes" id="UP000182259"/>
    </source>
</evidence>
<gene>
    <name evidence="3" type="ORF">SAMEA4029009_CIC11G00000003157</name>
    <name evidence="2" type="ORF">SAMEA4029010_CIC11G00000003413</name>
</gene>
<dbReference type="GO" id="GO:0005739">
    <property type="term" value="C:mitochondrion"/>
    <property type="evidence" value="ECO:0007669"/>
    <property type="project" value="TreeGrafter"/>
</dbReference>
<dbReference type="InterPro" id="IPR012098">
    <property type="entry name" value="SND3_fun"/>
</dbReference>
<dbReference type="PANTHER" id="PTHR28112">
    <property type="entry name" value="SRP-INDEPENDENT TARGETING PROTEIN 3"/>
    <property type="match status" value="1"/>
</dbReference>
<dbReference type="Proteomes" id="UP000182334">
    <property type="component" value="Chromosome II"/>
</dbReference>
<dbReference type="EMBL" id="LT635765">
    <property type="protein sequence ID" value="SGZ51958.1"/>
    <property type="molecule type" value="Genomic_DNA"/>
</dbReference>
<dbReference type="Pfam" id="PF10032">
    <property type="entry name" value="Pho88"/>
    <property type="match status" value="1"/>
</dbReference>
<sequence length="192" mass="20994">MNPAVTNLGLMLIMMQVSRRLDLEDPTILLYVRIGYAACQLIVFGVCMYVKFKINQKNDLTTLKYVEPANPMSGQTEPKAVVTTVKEYDLKQIDSQIKGIFTSLAMMGFMHLYMKYTNPLVMQSISSVKSALETNIVKIHLFGQPASGDLKRPFKAAPGLLQALQGASAEVKTDKASIDAAEVSGAGGIKED</sequence>
<dbReference type="PIRSF" id="PIRSF008756">
    <property type="entry name" value="P_tr_PHO88"/>
    <property type="match status" value="1"/>
</dbReference>
<evidence type="ECO:0000313" key="2">
    <source>
        <dbReference type="EMBL" id="SGZ49978.1"/>
    </source>
</evidence>
<keyword evidence="1" id="KW-1133">Transmembrane helix</keyword>
<keyword evidence="1" id="KW-0472">Membrane</keyword>
<proteinExistence type="predicted"/>
<feature type="transmembrane region" description="Helical" evidence="1">
    <location>
        <begin position="30"/>
        <end position="50"/>
    </location>
</feature>
<accession>A0A1L0BID5</accession>
<protein>
    <submittedName>
        <fullName evidence="3">CIC11C00000003157</fullName>
    </submittedName>
    <submittedName>
        <fullName evidence="2">CIC11C00000003413</fullName>
    </submittedName>
</protein>
<name>A0A1L0BID5_9ASCO</name>
<evidence type="ECO:0000256" key="1">
    <source>
        <dbReference type="SAM" id="Phobius"/>
    </source>
</evidence>
<evidence type="ECO:0000313" key="5">
    <source>
        <dbReference type="Proteomes" id="UP000182334"/>
    </source>
</evidence>
<dbReference type="GO" id="GO:0005783">
    <property type="term" value="C:endoplasmic reticulum"/>
    <property type="evidence" value="ECO:0007669"/>
    <property type="project" value="InterPro"/>
</dbReference>
<organism evidence="2 5">
    <name type="scientific">Sungouiella intermedia</name>
    <dbReference type="NCBI Taxonomy" id="45354"/>
    <lineage>
        <taxon>Eukaryota</taxon>
        <taxon>Fungi</taxon>
        <taxon>Dikarya</taxon>
        <taxon>Ascomycota</taxon>
        <taxon>Saccharomycotina</taxon>
        <taxon>Pichiomycetes</taxon>
        <taxon>Metschnikowiaceae</taxon>
        <taxon>Sungouiella</taxon>
    </lineage>
</organism>
<dbReference type="Proteomes" id="UP000182259">
    <property type="component" value="Chromosome II"/>
</dbReference>
<dbReference type="GO" id="GO:0045047">
    <property type="term" value="P:protein targeting to ER"/>
    <property type="evidence" value="ECO:0007669"/>
    <property type="project" value="InterPro"/>
</dbReference>
<dbReference type="STRING" id="45354.A0A1L0BID5"/>
<reference evidence="4 5" key="1">
    <citation type="submission" date="2016-10" db="EMBL/GenBank/DDBJ databases">
        <authorList>
            <person name="de Groot N.N."/>
        </authorList>
    </citation>
    <scope>NUCLEOTIDE SEQUENCE [LARGE SCALE GENOMIC DNA]</scope>
    <source>
        <strain evidence="2 5">CBS 141442</strain>
        <strain evidence="3 4">PYCC 4715</strain>
    </source>
</reference>
<dbReference type="PANTHER" id="PTHR28112:SF1">
    <property type="entry name" value="SRP-INDEPENDENT TARGETING PROTEIN 3"/>
    <property type="match status" value="1"/>
</dbReference>